<evidence type="ECO:0000259" key="1">
    <source>
        <dbReference type="Pfam" id="PF08398"/>
    </source>
</evidence>
<gene>
    <name evidence="3" type="primary">AVEN_166995_1</name>
    <name evidence="3" type="ORF">TNCT_399671</name>
</gene>
<dbReference type="EMBL" id="BMAO01011868">
    <property type="protein sequence ID" value="GFQ77326.1"/>
    <property type="molecule type" value="Genomic_DNA"/>
</dbReference>
<evidence type="ECO:0000259" key="2">
    <source>
        <dbReference type="Pfam" id="PF18930"/>
    </source>
</evidence>
<protein>
    <submittedName>
        <fullName evidence="3">Uncharacterized protein</fullName>
    </submittedName>
</protein>
<reference evidence="3" key="1">
    <citation type="submission" date="2020-07" db="EMBL/GenBank/DDBJ databases">
        <title>Multicomponent nature underlies the extraordinary mechanical properties of spider dragline silk.</title>
        <authorList>
            <person name="Kono N."/>
            <person name="Nakamura H."/>
            <person name="Mori M."/>
            <person name="Yoshida Y."/>
            <person name="Ohtoshi R."/>
            <person name="Malay A.D."/>
            <person name="Moran D.A.P."/>
            <person name="Tomita M."/>
            <person name="Numata K."/>
            <person name="Arakawa K."/>
        </authorList>
    </citation>
    <scope>NUCLEOTIDE SEQUENCE</scope>
</reference>
<feature type="domain" description="Phospholipase A2-like" evidence="1">
    <location>
        <begin position="26"/>
        <end position="102"/>
    </location>
</feature>
<dbReference type="InterPro" id="IPR044044">
    <property type="entry name" value="DUF5679"/>
</dbReference>
<name>A0A8X6KM06_TRICU</name>
<keyword evidence="4" id="KW-1185">Reference proteome</keyword>
<proteinExistence type="predicted"/>
<dbReference type="OrthoDB" id="6430870at2759"/>
<dbReference type="GO" id="GO:0005198">
    <property type="term" value="F:structural molecule activity"/>
    <property type="evidence" value="ECO:0007669"/>
    <property type="project" value="InterPro"/>
</dbReference>
<dbReference type="Pfam" id="PF08398">
    <property type="entry name" value="Phospholip_A2_4"/>
    <property type="match status" value="1"/>
</dbReference>
<sequence length="180" mass="20542">MACKRKKCSPVGTGFINSAINNLPFEMHLPGHSFTGPGTQLLWGKTRLNPDLTYKGWSRPINRVNETAYRYDVCYLKNKDTKTRNEVCDKNMIEELDSIGKPTIRERMERVIVKPIIKAKKTFGMGGIKMKCRKCKKETDFKNIEENTSKNNRRYIVGNCSICNTKQARFLGAPTKSRGS</sequence>
<evidence type="ECO:0000313" key="4">
    <source>
        <dbReference type="Proteomes" id="UP000887116"/>
    </source>
</evidence>
<feature type="domain" description="DUF5679" evidence="2">
    <location>
        <begin position="132"/>
        <end position="170"/>
    </location>
</feature>
<dbReference type="InterPro" id="IPR013607">
    <property type="entry name" value="Phospholipase_A2-like"/>
</dbReference>
<comment type="caution">
    <text evidence="3">The sequence shown here is derived from an EMBL/GenBank/DDBJ whole genome shotgun (WGS) entry which is preliminary data.</text>
</comment>
<accession>A0A8X6KM06</accession>
<dbReference type="Proteomes" id="UP000887116">
    <property type="component" value="Unassembled WGS sequence"/>
</dbReference>
<dbReference type="Pfam" id="PF18930">
    <property type="entry name" value="DUF5679"/>
    <property type="match status" value="1"/>
</dbReference>
<evidence type="ECO:0000313" key="3">
    <source>
        <dbReference type="EMBL" id="GFQ77326.1"/>
    </source>
</evidence>
<dbReference type="AlphaFoldDB" id="A0A8X6KM06"/>
<organism evidence="3 4">
    <name type="scientific">Trichonephila clavata</name>
    <name type="common">Joro spider</name>
    <name type="synonym">Nephila clavata</name>
    <dbReference type="NCBI Taxonomy" id="2740835"/>
    <lineage>
        <taxon>Eukaryota</taxon>
        <taxon>Metazoa</taxon>
        <taxon>Ecdysozoa</taxon>
        <taxon>Arthropoda</taxon>
        <taxon>Chelicerata</taxon>
        <taxon>Arachnida</taxon>
        <taxon>Araneae</taxon>
        <taxon>Araneomorphae</taxon>
        <taxon>Entelegynae</taxon>
        <taxon>Araneoidea</taxon>
        <taxon>Nephilidae</taxon>
        <taxon>Trichonephila</taxon>
    </lineage>
</organism>